<evidence type="ECO:0000313" key="2">
    <source>
        <dbReference type="EMBL" id="CAK0888971.1"/>
    </source>
</evidence>
<protein>
    <recommendedName>
        <fullName evidence="4">Glycerophosphodiester phosphodiesterase</fullName>
    </recommendedName>
</protein>
<evidence type="ECO:0000313" key="3">
    <source>
        <dbReference type="Proteomes" id="UP001189429"/>
    </source>
</evidence>
<feature type="region of interest" description="Disordered" evidence="1">
    <location>
        <begin position="1"/>
        <end position="22"/>
    </location>
</feature>
<sequence length="365" mass="38807">APMAGAGCGSASEEPSVAETPEEVWKLLSGKRVLHVKGFGAGLGAPPEGQRDVQERQDEAAFAAISRFRPDYLVVDGDPWKDGFQRYVKAYADRQAGAGLAVPGLVWVKNVKGSSPTPEERDKHLKKAREWADQGLQVVVSWLPEASISEGVDRLFGAGSWEQLQGQRFDFRGALRLLPPGEPEGPEWLRGLRGSAPGRELCQAIEAVESRPEQQGFETCSFENAAKGNAIYQHLRGGGHQPAAQGAVSFGGGESVLLEFATLYLLPGSGFDADQAALFPFGRGRPSDPLLPAHEGRAFTALGSMAAADEPVTVREAAGELPADSVLTAPAPPGRSPIEAVPPRRPPRLAAWAGPWLQDCDTPAP</sequence>
<reference evidence="2" key="1">
    <citation type="submission" date="2023-10" db="EMBL/GenBank/DDBJ databases">
        <authorList>
            <person name="Chen Y."/>
            <person name="Shah S."/>
            <person name="Dougan E. K."/>
            <person name="Thang M."/>
            <person name="Chan C."/>
        </authorList>
    </citation>
    <scope>NUCLEOTIDE SEQUENCE [LARGE SCALE GENOMIC DNA]</scope>
</reference>
<accession>A0ABN9WQI9</accession>
<feature type="region of interest" description="Disordered" evidence="1">
    <location>
        <begin position="323"/>
        <end position="345"/>
    </location>
</feature>
<evidence type="ECO:0000256" key="1">
    <source>
        <dbReference type="SAM" id="MobiDB-lite"/>
    </source>
</evidence>
<name>A0ABN9WQI9_9DINO</name>
<organism evidence="2 3">
    <name type="scientific">Prorocentrum cordatum</name>
    <dbReference type="NCBI Taxonomy" id="2364126"/>
    <lineage>
        <taxon>Eukaryota</taxon>
        <taxon>Sar</taxon>
        <taxon>Alveolata</taxon>
        <taxon>Dinophyceae</taxon>
        <taxon>Prorocentrales</taxon>
        <taxon>Prorocentraceae</taxon>
        <taxon>Prorocentrum</taxon>
    </lineage>
</organism>
<dbReference type="EMBL" id="CAUYUJ010019156">
    <property type="protein sequence ID" value="CAK0888971.1"/>
    <property type="molecule type" value="Genomic_DNA"/>
</dbReference>
<comment type="caution">
    <text evidence="2">The sequence shown here is derived from an EMBL/GenBank/DDBJ whole genome shotgun (WGS) entry which is preliminary data.</text>
</comment>
<feature type="non-terminal residue" evidence="2">
    <location>
        <position position="1"/>
    </location>
</feature>
<proteinExistence type="predicted"/>
<gene>
    <name evidence="2" type="ORF">PCOR1329_LOCUS69644</name>
</gene>
<keyword evidence="3" id="KW-1185">Reference proteome</keyword>
<evidence type="ECO:0008006" key="4">
    <source>
        <dbReference type="Google" id="ProtNLM"/>
    </source>
</evidence>
<dbReference type="Proteomes" id="UP001189429">
    <property type="component" value="Unassembled WGS sequence"/>
</dbReference>